<reference evidence="1 2" key="1">
    <citation type="submission" date="2021-03" db="EMBL/GenBank/DDBJ databases">
        <title>Sequencing the genomes of 1000 actinobacteria strains.</title>
        <authorList>
            <person name="Klenk H.-P."/>
        </authorList>
    </citation>
    <scope>NUCLEOTIDE SEQUENCE [LARGE SCALE GENOMIC DNA]</scope>
    <source>
        <strain evidence="1 2">DSM 20168</strain>
    </source>
</reference>
<dbReference type="EMBL" id="JAGIOJ010000001">
    <property type="protein sequence ID" value="MBP2399787.1"/>
    <property type="molecule type" value="Genomic_DNA"/>
</dbReference>
<organism evidence="1 2">
    <name type="scientific">Glutamicibacter protophormiae</name>
    <name type="common">Brevibacterium protophormiae</name>
    <dbReference type="NCBI Taxonomy" id="37930"/>
    <lineage>
        <taxon>Bacteria</taxon>
        <taxon>Bacillati</taxon>
        <taxon>Actinomycetota</taxon>
        <taxon>Actinomycetes</taxon>
        <taxon>Micrococcales</taxon>
        <taxon>Micrococcaceae</taxon>
        <taxon>Glutamicibacter</taxon>
    </lineage>
</organism>
<gene>
    <name evidence="1" type="ORF">JOF39_002868</name>
</gene>
<comment type="caution">
    <text evidence="1">The sequence shown here is derived from an EMBL/GenBank/DDBJ whole genome shotgun (WGS) entry which is preliminary data.</text>
</comment>
<evidence type="ECO:0000313" key="2">
    <source>
        <dbReference type="Proteomes" id="UP001195422"/>
    </source>
</evidence>
<dbReference type="Proteomes" id="UP001195422">
    <property type="component" value="Unassembled WGS sequence"/>
</dbReference>
<name>A0ABS4XTH0_GLUPR</name>
<protein>
    <recommendedName>
        <fullName evidence="3">Transposase</fullName>
    </recommendedName>
</protein>
<evidence type="ECO:0008006" key="3">
    <source>
        <dbReference type="Google" id="ProtNLM"/>
    </source>
</evidence>
<sequence length="53" mass="6066">MELRNRIQETLDGLPNPCKGRGGRPKALGLHQLLRIVLYLLCHIIRQSFIADQ</sequence>
<keyword evidence="2" id="KW-1185">Reference proteome</keyword>
<evidence type="ECO:0000313" key="1">
    <source>
        <dbReference type="EMBL" id="MBP2399787.1"/>
    </source>
</evidence>
<accession>A0ABS4XTH0</accession>
<proteinExistence type="predicted"/>